<feature type="active site" description="Proton acceptor" evidence="8">
    <location>
        <position position="236"/>
    </location>
</feature>
<evidence type="ECO:0000256" key="2">
    <source>
        <dbReference type="ARBA" id="ARBA00022629"/>
    </source>
</evidence>
<accession>A0ABX0JNX5</accession>
<keyword evidence="5 8" id="KW-0418">Kinase</keyword>
<keyword evidence="4 8" id="KW-0547">Nucleotide-binding</keyword>
<feature type="domain" description="Carbohydrate kinase FGGY N-terminal" evidence="10">
    <location>
        <begin position="1"/>
        <end position="243"/>
    </location>
</feature>
<dbReference type="PIRSF" id="PIRSF000538">
    <property type="entry name" value="GlpK"/>
    <property type="match status" value="1"/>
</dbReference>
<keyword evidence="7 8" id="KW-0119">Carbohydrate metabolism</keyword>
<feature type="site" description="Important for activity" evidence="8">
    <location>
        <position position="6"/>
    </location>
</feature>
<dbReference type="InterPro" id="IPR000577">
    <property type="entry name" value="Carb_kinase_FGGY"/>
</dbReference>
<name>A0ABX0JNX5_9PROT</name>
<dbReference type="SUPFAM" id="SSF53067">
    <property type="entry name" value="Actin-like ATPase domain"/>
    <property type="match status" value="2"/>
</dbReference>
<dbReference type="PROSITE" id="PS00933">
    <property type="entry name" value="FGGY_KINASES_1"/>
    <property type="match status" value="1"/>
</dbReference>
<comment type="function">
    <text evidence="8">Catalyzes the phosphorylation of D-xylulose to D-xylulose 5-phosphate.</text>
</comment>
<dbReference type="InterPro" id="IPR006000">
    <property type="entry name" value="Xylulokinase"/>
</dbReference>
<dbReference type="InterPro" id="IPR050406">
    <property type="entry name" value="FGGY_Carb_Kinase"/>
</dbReference>
<keyword evidence="2 8" id="KW-0859">Xylose metabolism</keyword>
<dbReference type="HAMAP" id="MF_02220">
    <property type="entry name" value="XylB"/>
    <property type="match status" value="1"/>
</dbReference>
<comment type="catalytic activity">
    <reaction evidence="8 9">
        <text>D-xylulose + ATP = D-xylulose 5-phosphate + ADP + H(+)</text>
        <dbReference type="Rhea" id="RHEA:10964"/>
        <dbReference type="ChEBI" id="CHEBI:15378"/>
        <dbReference type="ChEBI" id="CHEBI:17140"/>
        <dbReference type="ChEBI" id="CHEBI:30616"/>
        <dbReference type="ChEBI" id="CHEBI:57737"/>
        <dbReference type="ChEBI" id="CHEBI:456216"/>
        <dbReference type="EC" id="2.7.1.17"/>
    </reaction>
</comment>
<protein>
    <recommendedName>
        <fullName evidence="8 9">Xylulose kinase</fullName>
        <shortName evidence="8 9">Xylulokinase</shortName>
        <ecNumber evidence="8 9">2.7.1.17</ecNumber>
    </recommendedName>
</protein>
<evidence type="ECO:0000256" key="1">
    <source>
        <dbReference type="ARBA" id="ARBA00009156"/>
    </source>
</evidence>
<evidence type="ECO:0000256" key="3">
    <source>
        <dbReference type="ARBA" id="ARBA00022679"/>
    </source>
</evidence>
<dbReference type="InterPro" id="IPR018484">
    <property type="entry name" value="FGGY_N"/>
</dbReference>
<comment type="caution">
    <text evidence="12">The sequence shown here is derived from an EMBL/GenBank/DDBJ whole genome shotgun (WGS) entry which is preliminary data.</text>
</comment>
<evidence type="ECO:0000256" key="6">
    <source>
        <dbReference type="ARBA" id="ARBA00022840"/>
    </source>
</evidence>
<gene>
    <name evidence="8 9 12" type="primary">xylB</name>
    <name evidence="12" type="ORF">GOB93_07515</name>
</gene>
<sequence>MYIGIDLGTSGVKAVLVDGAQEVLATRTEKLEVSRPHPGWSEQNPEDWWQAVLRCFAALREAQPAAFAAVRGIGLSGQQHGAVLLGEGGRMLRPCILWNDLRSGAECAEIERRFPRSREVCANIAMPGFTAPKLLWVARHEPEVFAAVRHVLLPKAWVRFRLTAEMIEDMSDASGTLWLNVGGRRWSDEALAASDLTEAAMPSLCEGTDPAGRVTRALATEWGWEVPPVLAGSAGDNAAGAVGIGAIAPGSAFLSLGTSGVLWVTTDRLRLGTRSAIHAFCHAIPATWHQMGVTLSAAASLAWWARVTGMEEAALLEELPERMERPSEAIFLPYLSGERTPHNDPEIRGGFLGLSQDTSRAALTQAVLEGVAFSFRDALDGLRESGSVLTEADVIGGGSRSARWVRILASVLDLPLHRLKHGERGGAFGAARLARMAVTGEAPADVCGAPERAETVLPDPALRDAYAAVLPRYRALYPAVRGLVAEVDTGAEP</sequence>
<evidence type="ECO:0000256" key="4">
    <source>
        <dbReference type="ARBA" id="ARBA00022741"/>
    </source>
</evidence>
<dbReference type="CDD" id="cd07808">
    <property type="entry name" value="ASKHA_NBD_FGGY_EcXK-like"/>
    <property type="match status" value="1"/>
</dbReference>
<evidence type="ECO:0000256" key="7">
    <source>
        <dbReference type="ARBA" id="ARBA00023277"/>
    </source>
</evidence>
<dbReference type="Gene3D" id="3.30.420.40">
    <property type="match status" value="2"/>
</dbReference>
<comment type="similarity">
    <text evidence="1 8 9">Belongs to the FGGY kinase family.</text>
</comment>
<proteinExistence type="inferred from homology"/>
<keyword evidence="6 8" id="KW-0067">ATP-binding</keyword>
<dbReference type="EMBL" id="WOTB01000007">
    <property type="protein sequence ID" value="NHN84492.1"/>
    <property type="molecule type" value="Genomic_DNA"/>
</dbReference>
<dbReference type="InterPro" id="IPR018483">
    <property type="entry name" value="Carb_kinase_FGGY_CS"/>
</dbReference>
<evidence type="ECO:0000259" key="11">
    <source>
        <dbReference type="Pfam" id="PF02782"/>
    </source>
</evidence>
<evidence type="ECO:0000313" key="12">
    <source>
        <dbReference type="EMBL" id="NHN84492.1"/>
    </source>
</evidence>
<dbReference type="EC" id="2.7.1.17" evidence="8 9"/>
<dbReference type="RefSeq" id="WP_173582916.1">
    <property type="nucleotide sequence ID" value="NZ_WOTB01000007.1"/>
</dbReference>
<dbReference type="InterPro" id="IPR043129">
    <property type="entry name" value="ATPase_NBD"/>
</dbReference>
<dbReference type="Pfam" id="PF00370">
    <property type="entry name" value="FGGY_N"/>
    <property type="match status" value="1"/>
</dbReference>
<dbReference type="NCBIfam" id="TIGR01312">
    <property type="entry name" value="XylB"/>
    <property type="match status" value="1"/>
</dbReference>
<dbReference type="PANTHER" id="PTHR43095">
    <property type="entry name" value="SUGAR KINASE"/>
    <property type="match status" value="1"/>
</dbReference>
<keyword evidence="13" id="KW-1185">Reference proteome</keyword>
<organism evidence="12 13">
    <name type="scientific">Acetobacter musti</name>
    <dbReference type="NCBI Taxonomy" id="864732"/>
    <lineage>
        <taxon>Bacteria</taxon>
        <taxon>Pseudomonadati</taxon>
        <taxon>Pseudomonadota</taxon>
        <taxon>Alphaproteobacteria</taxon>
        <taxon>Acetobacterales</taxon>
        <taxon>Acetobacteraceae</taxon>
        <taxon>Acetobacter</taxon>
    </lineage>
</organism>
<evidence type="ECO:0000313" key="13">
    <source>
        <dbReference type="Proteomes" id="UP000635278"/>
    </source>
</evidence>
<dbReference type="GO" id="GO:0004856">
    <property type="term" value="F:D-xylulokinase activity"/>
    <property type="evidence" value="ECO:0007669"/>
    <property type="project" value="UniProtKB-EC"/>
</dbReference>
<dbReference type="Pfam" id="PF02782">
    <property type="entry name" value="FGGY_C"/>
    <property type="match status" value="1"/>
</dbReference>
<dbReference type="PANTHER" id="PTHR43095:SF6">
    <property type="entry name" value="XYLULOSE KINASE"/>
    <property type="match status" value="1"/>
</dbReference>
<feature type="binding site" evidence="8">
    <location>
        <begin position="79"/>
        <end position="80"/>
    </location>
    <ligand>
        <name>substrate</name>
    </ligand>
</feature>
<evidence type="ECO:0000256" key="5">
    <source>
        <dbReference type="ARBA" id="ARBA00022777"/>
    </source>
</evidence>
<reference evidence="12 13" key="1">
    <citation type="journal article" date="2020" name="Int. J. Syst. Evol. Microbiol.">
        <title>Novel acetic acid bacteria from cider fermentations: Acetobacter conturbans sp. nov. and Acetobacter fallax sp. nov.</title>
        <authorList>
            <person name="Sombolestani A.S."/>
            <person name="Cleenwerck I."/>
            <person name="Cnockaert M."/>
            <person name="Borremans W."/>
            <person name="Wieme A.D."/>
            <person name="De Vuyst L."/>
            <person name="Vandamme P."/>
        </authorList>
    </citation>
    <scope>NUCLEOTIDE SEQUENCE [LARGE SCALE GENOMIC DNA]</scope>
    <source>
        <strain evidence="12 13">LMG 30640</strain>
    </source>
</reference>
<feature type="domain" description="Carbohydrate kinase FGGY C-terminal" evidence="11">
    <location>
        <begin position="253"/>
        <end position="437"/>
    </location>
</feature>
<evidence type="ECO:0000256" key="9">
    <source>
        <dbReference type="RuleBase" id="RU364073"/>
    </source>
</evidence>
<dbReference type="InterPro" id="IPR018485">
    <property type="entry name" value="FGGY_C"/>
</dbReference>
<dbReference type="Proteomes" id="UP000635278">
    <property type="component" value="Unassembled WGS sequence"/>
</dbReference>
<evidence type="ECO:0000259" key="10">
    <source>
        <dbReference type="Pfam" id="PF00370"/>
    </source>
</evidence>
<keyword evidence="3 8" id="KW-0808">Transferase</keyword>
<evidence type="ECO:0000256" key="8">
    <source>
        <dbReference type="HAMAP-Rule" id="MF_02220"/>
    </source>
</evidence>